<evidence type="ECO:0000313" key="6">
    <source>
        <dbReference type="EMBL" id="QGM45672.1"/>
    </source>
</evidence>
<dbReference type="GO" id="GO:0000160">
    <property type="term" value="P:phosphorelay signal transduction system"/>
    <property type="evidence" value="ECO:0007669"/>
    <property type="project" value="InterPro"/>
</dbReference>
<dbReference type="Proteomes" id="UP000309061">
    <property type="component" value="Chromosome"/>
</dbReference>
<gene>
    <name evidence="6" type="ORF">H2LOC_008140</name>
</gene>
<keyword evidence="3" id="KW-0804">Transcription</keyword>
<reference evidence="6 7" key="1">
    <citation type="submission" date="2019-11" db="EMBL/GenBank/DDBJ databases">
        <title>The genome sequence of Methylocystis heyeri.</title>
        <authorList>
            <person name="Oshkin I.Y."/>
            <person name="Miroshnikov K."/>
            <person name="Dedysh S.N."/>
        </authorList>
    </citation>
    <scope>NUCLEOTIDE SEQUENCE [LARGE SCALE GENOMIC DNA]</scope>
    <source>
        <strain evidence="6 7">H2</strain>
    </source>
</reference>
<dbReference type="PANTHER" id="PTHR44591:SF3">
    <property type="entry name" value="RESPONSE REGULATORY DOMAIN-CONTAINING PROTEIN"/>
    <property type="match status" value="1"/>
</dbReference>
<dbReference type="SUPFAM" id="SSF52172">
    <property type="entry name" value="CheY-like"/>
    <property type="match status" value="1"/>
</dbReference>
<dbReference type="AlphaFoldDB" id="A0A6B8KDJ2"/>
<dbReference type="Pfam" id="PF00072">
    <property type="entry name" value="Response_reg"/>
    <property type="match status" value="1"/>
</dbReference>
<evidence type="ECO:0000313" key="7">
    <source>
        <dbReference type="Proteomes" id="UP000309061"/>
    </source>
</evidence>
<feature type="domain" description="Response regulatory" evidence="5">
    <location>
        <begin position="15"/>
        <end position="131"/>
    </location>
</feature>
<accession>A0A6B8KDJ2</accession>
<organism evidence="6 7">
    <name type="scientific">Methylocystis heyeri</name>
    <dbReference type="NCBI Taxonomy" id="391905"/>
    <lineage>
        <taxon>Bacteria</taxon>
        <taxon>Pseudomonadati</taxon>
        <taxon>Pseudomonadota</taxon>
        <taxon>Alphaproteobacteria</taxon>
        <taxon>Hyphomicrobiales</taxon>
        <taxon>Methylocystaceae</taxon>
        <taxon>Methylocystis</taxon>
    </lineage>
</organism>
<keyword evidence="1 4" id="KW-0597">Phosphoprotein</keyword>
<dbReference type="CDD" id="cd17580">
    <property type="entry name" value="REC_2_DhkD-like"/>
    <property type="match status" value="1"/>
</dbReference>
<evidence type="ECO:0000256" key="1">
    <source>
        <dbReference type="ARBA" id="ARBA00022553"/>
    </source>
</evidence>
<dbReference type="PANTHER" id="PTHR44591">
    <property type="entry name" value="STRESS RESPONSE REGULATOR PROTEIN 1"/>
    <property type="match status" value="1"/>
</dbReference>
<dbReference type="InterPro" id="IPR011006">
    <property type="entry name" value="CheY-like_superfamily"/>
</dbReference>
<sequence>MSDKVVPKDSRSPRRVLVIDDDHDVADSLVLLLETFGATARAAYSGAEGLEQIPQFKPELVFLDLGMPHMNGYETAARIRECPEGRALNLVALSGWGQEEDVARSRQAGFDDHFTKPADIEALEELLQRLDAA</sequence>
<dbReference type="InterPro" id="IPR050595">
    <property type="entry name" value="Bact_response_regulator"/>
</dbReference>
<dbReference type="KEGG" id="mhey:H2LOC_008140"/>
<keyword evidence="2" id="KW-0805">Transcription regulation</keyword>
<evidence type="ECO:0000256" key="2">
    <source>
        <dbReference type="ARBA" id="ARBA00023015"/>
    </source>
</evidence>
<evidence type="ECO:0000256" key="4">
    <source>
        <dbReference type="PROSITE-ProRule" id="PRU00169"/>
    </source>
</evidence>
<keyword evidence="7" id="KW-1185">Reference proteome</keyword>
<dbReference type="OrthoDB" id="9803176at2"/>
<dbReference type="InterPro" id="IPR001789">
    <property type="entry name" value="Sig_transdc_resp-reg_receiver"/>
</dbReference>
<dbReference type="Gene3D" id="3.40.50.2300">
    <property type="match status" value="1"/>
</dbReference>
<feature type="modified residue" description="4-aspartylphosphate" evidence="4">
    <location>
        <position position="64"/>
    </location>
</feature>
<dbReference type="RefSeq" id="WP_136495946.1">
    <property type="nucleotide sequence ID" value="NZ_CP046052.1"/>
</dbReference>
<evidence type="ECO:0000256" key="3">
    <source>
        <dbReference type="ARBA" id="ARBA00023163"/>
    </source>
</evidence>
<protein>
    <submittedName>
        <fullName evidence="6">Response regulator</fullName>
    </submittedName>
</protein>
<dbReference type="PROSITE" id="PS50110">
    <property type="entry name" value="RESPONSE_REGULATORY"/>
    <property type="match status" value="1"/>
</dbReference>
<dbReference type="SMART" id="SM00448">
    <property type="entry name" value="REC"/>
    <property type="match status" value="1"/>
</dbReference>
<name>A0A6B8KDJ2_9HYPH</name>
<proteinExistence type="predicted"/>
<evidence type="ECO:0000259" key="5">
    <source>
        <dbReference type="PROSITE" id="PS50110"/>
    </source>
</evidence>
<dbReference type="EMBL" id="CP046052">
    <property type="protein sequence ID" value="QGM45672.1"/>
    <property type="molecule type" value="Genomic_DNA"/>
</dbReference>